<reference evidence="1 2" key="1">
    <citation type="submission" date="2021-06" db="EMBL/GenBank/DDBJ databases">
        <title>Caerostris extrusa draft genome.</title>
        <authorList>
            <person name="Kono N."/>
            <person name="Arakawa K."/>
        </authorList>
    </citation>
    <scope>NUCLEOTIDE SEQUENCE [LARGE SCALE GENOMIC DNA]</scope>
</reference>
<dbReference type="Proteomes" id="UP001054945">
    <property type="component" value="Unassembled WGS sequence"/>
</dbReference>
<sequence length="119" mass="13651">METPSQGIDIIPGTTEFITNSYRMSYNGCGHRSTYPVCCYSMAHTRIRTEFPHKMANNQLQAPNLTCKLSLSYNLNELLEGKHCSSGYRKRKITHDRKINIVRLDKQFRLCGFHPIAPS</sequence>
<evidence type="ECO:0000313" key="2">
    <source>
        <dbReference type="Proteomes" id="UP001054945"/>
    </source>
</evidence>
<keyword evidence="2" id="KW-1185">Reference proteome</keyword>
<organism evidence="1 2">
    <name type="scientific">Caerostris extrusa</name>
    <name type="common">Bark spider</name>
    <name type="synonym">Caerostris bankana</name>
    <dbReference type="NCBI Taxonomy" id="172846"/>
    <lineage>
        <taxon>Eukaryota</taxon>
        <taxon>Metazoa</taxon>
        <taxon>Ecdysozoa</taxon>
        <taxon>Arthropoda</taxon>
        <taxon>Chelicerata</taxon>
        <taxon>Arachnida</taxon>
        <taxon>Araneae</taxon>
        <taxon>Araneomorphae</taxon>
        <taxon>Entelegynae</taxon>
        <taxon>Araneoidea</taxon>
        <taxon>Araneidae</taxon>
        <taxon>Caerostris</taxon>
    </lineage>
</organism>
<dbReference type="AlphaFoldDB" id="A0AAV4N7C7"/>
<proteinExistence type="predicted"/>
<dbReference type="EMBL" id="BPLR01020609">
    <property type="protein sequence ID" value="GIX80597.1"/>
    <property type="molecule type" value="Genomic_DNA"/>
</dbReference>
<name>A0AAV4N7C7_CAEEX</name>
<gene>
    <name evidence="1" type="ORF">CEXT_4281</name>
</gene>
<evidence type="ECO:0000313" key="1">
    <source>
        <dbReference type="EMBL" id="GIX80597.1"/>
    </source>
</evidence>
<protein>
    <submittedName>
        <fullName evidence="1">Uncharacterized protein</fullName>
    </submittedName>
</protein>
<comment type="caution">
    <text evidence="1">The sequence shown here is derived from an EMBL/GenBank/DDBJ whole genome shotgun (WGS) entry which is preliminary data.</text>
</comment>
<accession>A0AAV4N7C7</accession>